<dbReference type="Proteomes" id="UP001153269">
    <property type="component" value="Unassembled WGS sequence"/>
</dbReference>
<name>A0A9N7VHU0_PLEPL</name>
<comment type="caution">
    <text evidence="1">The sequence shown here is derived from an EMBL/GenBank/DDBJ whole genome shotgun (WGS) entry which is preliminary data.</text>
</comment>
<evidence type="ECO:0000313" key="1">
    <source>
        <dbReference type="EMBL" id="CAB1449769.1"/>
    </source>
</evidence>
<proteinExistence type="predicted"/>
<protein>
    <submittedName>
        <fullName evidence="1">Uncharacterized protein</fullName>
    </submittedName>
</protein>
<organism evidence="1 2">
    <name type="scientific">Pleuronectes platessa</name>
    <name type="common">European plaice</name>
    <dbReference type="NCBI Taxonomy" id="8262"/>
    <lineage>
        <taxon>Eukaryota</taxon>
        <taxon>Metazoa</taxon>
        <taxon>Chordata</taxon>
        <taxon>Craniata</taxon>
        <taxon>Vertebrata</taxon>
        <taxon>Euteleostomi</taxon>
        <taxon>Actinopterygii</taxon>
        <taxon>Neopterygii</taxon>
        <taxon>Teleostei</taxon>
        <taxon>Neoteleostei</taxon>
        <taxon>Acanthomorphata</taxon>
        <taxon>Carangaria</taxon>
        <taxon>Pleuronectiformes</taxon>
        <taxon>Pleuronectoidei</taxon>
        <taxon>Pleuronectidae</taxon>
        <taxon>Pleuronectes</taxon>
    </lineage>
</organism>
<keyword evidence="2" id="KW-1185">Reference proteome</keyword>
<reference evidence="1" key="1">
    <citation type="submission" date="2020-03" db="EMBL/GenBank/DDBJ databases">
        <authorList>
            <person name="Weist P."/>
        </authorList>
    </citation>
    <scope>NUCLEOTIDE SEQUENCE</scope>
</reference>
<dbReference type="EMBL" id="CADEAL010004026">
    <property type="protein sequence ID" value="CAB1449769.1"/>
    <property type="molecule type" value="Genomic_DNA"/>
</dbReference>
<gene>
    <name evidence="1" type="ORF">PLEPLA_LOCUS37455</name>
</gene>
<sequence length="188" mass="20348">MLREHFRDSEEETYKHDISMETGVLTSNHSDKDFMRLNWRILAPSPTGAGRCALLACDWLCVVSALGRDHRANWGGSSGSSSTLETSETLRPIPSPLFAVADSELPGFEVPPESPVELVNAPPLGGWAAELSPPGCSGKQRIPPNDFLNPLMQSCVTSQIGILTYFIMMKASLEQAGESLLSVYAGPE</sequence>
<accession>A0A9N7VHU0</accession>
<dbReference type="AlphaFoldDB" id="A0A9N7VHU0"/>
<evidence type="ECO:0000313" key="2">
    <source>
        <dbReference type="Proteomes" id="UP001153269"/>
    </source>
</evidence>